<evidence type="ECO:0000256" key="2">
    <source>
        <dbReference type="ARBA" id="ARBA00022670"/>
    </source>
</evidence>
<dbReference type="SUPFAM" id="SSF49785">
    <property type="entry name" value="Galactose-binding domain-like"/>
    <property type="match status" value="1"/>
</dbReference>
<feature type="active site" description="Charge relay system" evidence="5 6">
    <location>
        <position position="243"/>
    </location>
</feature>
<dbReference type="AlphaFoldDB" id="A0A1J4KJS8"/>
<dbReference type="SUPFAM" id="SSF52743">
    <property type="entry name" value="Subtilisin-like"/>
    <property type="match status" value="1"/>
</dbReference>
<dbReference type="Gene3D" id="2.60.120.380">
    <property type="match status" value="1"/>
</dbReference>
<feature type="active site" description="Charge relay system" evidence="5 6">
    <location>
        <position position="604"/>
    </location>
</feature>
<dbReference type="Gene3D" id="3.40.50.200">
    <property type="entry name" value="Peptidase S8/S53 domain"/>
    <property type="match status" value="2"/>
</dbReference>
<dbReference type="PANTHER" id="PTHR43399">
    <property type="entry name" value="SUBTILISIN-RELATED"/>
    <property type="match status" value="1"/>
</dbReference>
<keyword evidence="9" id="KW-1185">Reference proteome</keyword>
<accession>A0A1J4KJS8</accession>
<evidence type="ECO:0000313" key="9">
    <source>
        <dbReference type="Proteomes" id="UP000179807"/>
    </source>
</evidence>
<dbReference type="OrthoDB" id="206201at2759"/>
<dbReference type="GO" id="GO:0004252">
    <property type="term" value="F:serine-type endopeptidase activity"/>
    <property type="evidence" value="ECO:0007669"/>
    <property type="project" value="UniProtKB-UniRule"/>
</dbReference>
<evidence type="ECO:0000256" key="6">
    <source>
        <dbReference type="PROSITE-ProRule" id="PRU01240"/>
    </source>
</evidence>
<evidence type="ECO:0000256" key="1">
    <source>
        <dbReference type="ARBA" id="ARBA00011073"/>
    </source>
</evidence>
<comment type="caution">
    <text evidence="8">The sequence shown here is derived from an EMBL/GenBank/DDBJ whole genome shotgun (WGS) entry which is preliminary data.</text>
</comment>
<dbReference type="PROSITE" id="PS51892">
    <property type="entry name" value="SUBTILASE"/>
    <property type="match status" value="1"/>
</dbReference>
<feature type="active site" description="Charge relay system" evidence="5 6">
    <location>
        <position position="288"/>
    </location>
</feature>
<name>A0A1J4KJS8_9EUKA</name>
<protein>
    <recommendedName>
        <fullName evidence="7">Peptidase S8/S53 domain-containing protein</fullName>
    </recommendedName>
</protein>
<dbReference type="InterPro" id="IPR034058">
    <property type="entry name" value="TagA/B/C/D_pept_dom"/>
</dbReference>
<dbReference type="Proteomes" id="UP000179807">
    <property type="component" value="Unassembled WGS sequence"/>
</dbReference>
<evidence type="ECO:0000256" key="5">
    <source>
        <dbReference type="PIRSR" id="PIRSR615500-1"/>
    </source>
</evidence>
<dbReference type="InterPro" id="IPR000209">
    <property type="entry name" value="Peptidase_S8/S53_dom"/>
</dbReference>
<dbReference type="RefSeq" id="XP_068364619.1">
    <property type="nucleotide sequence ID" value="XM_068500522.1"/>
</dbReference>
<reference evidence="8" key="1">
    <citation type="submission" date="2016-10" db="EMBL/GenBank/DDBJ databases">
        <authorList>
            <person name="Benchimol M."/>
            <person name="Almeida L.G."/>
            <person name="Vasconcelos A.T."/>
            <person name="Perreira-Neves A."/>
            <person name="Rosa I.A."/>
            <person name="Tasca T."/>
            <person name="Bogo M.R."/>
            <person name="de Souza W."/>
        </authorList>
    </citation>
    <scope>NUCLEOTIDE SEQUENCE [LARGE SCALE GENOMIC DNA]</scope>
    <source>
        <strain evidence="8">K</strain>
    </source>
</reference>
<dbReference type="PRINTS" id="PR00723">
    <property type="entry name" value="SUBTILISIN"/>
</dbReference>
<evidence type="ECO:0000259" key="7">
    <source>
        <dbReference type="Pfam" id="PF00082"/>
    </source>
</evidence>
<dbReference type="VEuPathDB" id="TrichDB:TRFO_19017"/>
<sequence length="1046" mass="117885">MLIAILSIVVGNFDDYILRNGRVLSPQSPVVLENIDFGWFFIHITKPIDFRKIEALINTTIPTASIINQKWIHLFLTKNQHQILSKHFYLTPVVESDKMYGSSLDENNKKDSSSKNNMNTIPLLEEFPKTSENKDFKDFVNENHELKSSPSYLIHANNEYFNHSNMTEYYTDFYISDKLPDLSDPSILSVEPFNGPELLNRWAVGAIQSEEQFLVYNENSLITNRPIHERGIKGDNVVVTIIDSGVDTRLCYFKDENRKVPFNTDDLDHRKIVRYEALADTTDANAGHGTHVVGTLTGNALCENCSAALYNGHAPNSKIFMVDAGLVQDPTSLVPNLDYMKVLYKAKQFHSKIMSNSWGFPPSKIGFMHLYDTIAYENPDILMVFGAGNTKKMFDMYTPANSKNCLAVGGTSNSYLADLEKNSDDNYVLIHKRKKYKISPAPWSESLFSLLKEDPLPNFRNLIVTHVNLGCSKDKVFIPPISGSICEHIEIAQTYNCSAAIIPNISHVKSLVCTEKKEIKIPIFYADLNVLKLLKSNQKVSIDFKIERSINYSISKFNSGGPSDTGLLKPDLMAPGADIRSAYSSSGEAKKCHASSVLRKYGTSMAVPAISAAAAMILQYFRDGFFPYFLTPSAALMKAMLINCAGPRNKAPDNHAGYGVIHLDTILAFPESNFRILIAEWVPITENTMVSAKFKVKKSGDPLCITLTWDDPPISVESELPLFADLDLILITPNSKTIIDDNVRITSKRIFIPKAERGEYTIQVFCPVLYKENVVIKFAVVASGNFKKSNFLKFQKNVFDRKICYIGKTGYGCEHEVFFLPSSAVLQPRKLTHFMLALPSLNNSTYLLIFVKIPNFGQKQLTQIEISLMQTAKYGGTLIHFEKIKQAESTYTIDRIHFLQNQGGIIYISLFEATEHQTEVTITTSLVSVNQKGTILKINDYKPQQVDYDKIRVKMTYKPAPSKRPRPTTDYKVEDLSDNLDLTSETIKFFVLVIGSLFFLTYSCFSLFETDENDMDLPSCDEEEFSNAFFEEVESSGNPNIELDFI</sequence>
<dbReference type="InterPro" id="IPR008979">
    <property type="entry name" value="Galactose-bd-like_sf"/>
</dbReference>
<dbReference type="Pfam" id="PF00082">
    <property type="entry name" value="Peptidase_S8"/>
    <property type="match status" value="1"/>
</dbReference>
<keyword evidence="3 6" id="KW-0378">Hydrolase</keyword>
<evidence type="ECO:0000313" key="8">
    <source>
        <dbReference type="EMBL" id="OHT11483.1"/>
    </source>
</evidence>
<keyword evidence="2 6" id="KW-0645">Protease</keyword>
<evidence type="ECO:0000256" key="3">
    <source>
        <dbReference type="ARBA" id="ARBA00022801"/>
    </source>
</evidence>
<dbReference type="GO" id="GO:0006508">
    <property type="term" value="P:proteolysis"/>
    <property type="evidence" value="ECO:0007669"/>
    <property type="project" value="UniProtKB-KW"/>
</dbReference>
<evidence type="ECO:0000256" key="4">
    <source>
        <dbReference type="ARBA" id="ARBA00022825"/>
    </source>
</evidence>
<dbReference type="InterPro" id="IPR023828">
    <property type="entry name" value="Peptidase_S8_Ser-AS"/>
</dbReference>
<proteinExistence type="inferred from homology"/>
<organism evidence="8 9">
    <name type="scientific">Tritrichomonas foetus</name>
    <dbReference type="NCBI Taxonomy" id="1144522"/>
    <lineage>
        <taxon>Eukaryota</taxon>
        <taxon>Metamonada</taxon>
        <taxon>Parabasalia</taxon>
        <taxon>Tritrichomonadida</taxon>
        <taxon>Tritrichomonadidae</taxon>
        <taxon>Tritrichomonas</taxon>
    </lineage>
</organism>
<dbReference type="CDD" id="cd04842">
    <property type="entry name" value="Peptidases_S8_Kp43_protease"/>
    <property type="match status" value="1"/>
</dbReference>
<dbReference type="InterPro" id="IPR036852">
    <property type="entry name" value="Peptidase_S8/S53_dom_sf"/>
</dbReference>
<dbReference type="EMBL" id="MLAK01000586">
    <property type="protein sequence ID" value="OHT11483.1"/>
    <property type="molecule type" value="Genomic_DNA"/>
</dbReference>
<comment type="similarity">
    <text evidence="1 6">Belongs to the peptidase S8 family.</text>
</comment>
<feature type="domain" description="Peptidase S8/S53" evidence="7">
    <location>
        <begin position="234"/>
        <end position="659"/>
    </location>
</feature>
<dbReference type="InterPro" id="IPR051048">
    <property type="entry name" value="Peptidase_S8/S53_subtilisin"/>
</dbReference>
<dbReference type="GeneID" id="94835226"/>
<dbReference type="InterPro" id="IPR015500">
    <property type="entry name" value="Peptidase_S8_subtilisin-rel"/>
</dbReference>
<keyword evidence="4 6" id="KW-0720">Serine protease</keyword>
<dbReference type="PROSITE" id="PS00138">
    <property type="entry name" value="SUBTILASE_SER"/>
    <property type="match status" value="1"/>
</dbReference>
<dbReference type="PANTHER" id="PTHR43399:SF4">
    <property type="entry name" value="CELL WALL-ASSOCIATED PROTEASE"/>
    <property type="match status" value="1"/>
</dbReference>
<gene>
    <name evidence="8" type="ORF">TRFO_19017</name>
</gene>